<keyword evidence="5" id="KW-0391">Immunity</keyword>
<evidence type="ECO:0000256" key="13">
    <source>
        <dbReference type="ARBA" id="ARBA00023224"/>
    </source>
</evidence>
<evidence type="ECO:0000313" key="16">
    <source>
        <dbReference type="EMBL" id="CAL1570312.1"/>
    </source>
</evidence>
<dbReference type="PRINTS" id="PR01065">
    <property type="entry name" value="P2Y3PRNOCPTR"/>
</dbReference>
<reference evidence="16 17" key="1">
    <citation type="submission" date="2024-04" db="EMBL/GenBank/DDBJ databases">
        <authorList>
            <person name="Waldvogel A.-M."/>
            <person name="Schoenle A."/>
        </authorList>
    </citation>
    <scope>NUCLEOTIDE SEQUENCE [LARGE SCALE GENOMIC DNA]</scope>
</reference>
<dbReference type="GO" id="GO:0045029">
    <property type="term" value="F:G protein-coupled UDP receptor activity"/>
    <property type="evidence" value="ECO:0007669"/>
    <property type="project" value="TreeGrafter"/>
</dbReference>
<evidence type="ECO:0000313" key="17">
    <source>
        <dbReference type="Proteomes" id="UP001497482"/>
    </source>
</evidence>
<evidence type="ECO:0000256" key="11">
    <source>
        <dbReference type="ARBA" id="ARBA00023170"/>
    </source>
</evidence>
<dbReference type="InterPro" id="IPR000276">
    <property type="entry name" value="GPCR_Rhodpsn"/>
</dbReference>
<organism evidence="16 17">
    <name type="scientific">Knipowitschia caucasica</name>
    <name type="common">Caucasian dwarf goby</name>
    <name type="synonym">Pomatoschistus caucasicus</name>
    <dbReference type="NCBI Taxonomy" id="637954"/>
    <lineage>
        <taxon>Eukaryota</taxon>
        <taxon>Metazoa</taxon>
        <taxon>Chordata</taxon>
        <taxon>Craniata</taxon>
        <taxon>Vertebrata</taxon>
        <taxon>Euteleostomi</taxon>
        <taxon>Actinopterygii</taxon>
        <taxon>Neopterygii</taxon>
        <taxon>Teleostei</taxon>
        <taxon>Neoteleostei</taxon>
        <taxon>Acanthomorphata</taxon>
        <taxon>Gobiaria</taxon>
        <taxon>Gobiiformes</taxon>
        <taxon>Gobioidei</taxon>
        <taxon>Gobiidae</taxon>
        <taxon>Gobiinae</taxon>
        <taxon>Knipowitschia</taxon>
    </lineage>
</organism>
<evidence type="ECO:0000256" key="7">
    <source>
        <dbReference type="ARBA" id="ARBA00023040"/>
    </source>
</evidence>
<dbReference type="Proteomes" id="UP001497482">
    <property type="component" value="Chromosome 10"/>
</dbReference>
<evidence type="ECO:0000256" key="9">
    <source>
        <dbReference type="ARBA" id="ARBA00023136"/>
    </source>
</evidence>
<keyword evidence="9 14" id="KW-0472">Membrane</keyword>
<keyword evidence="3" id="KW-1003">Cell membrane</keyword>
<dbReference type="PRINTS" id="PR00237">
    <property type="entry name" value="GPCRRHODOPSN"/>
</dbReference>
<evidence type="ECO:0000256" key="2">
    <source>
        <dbReference type="ARBA" id="ARBA00005357"/>
    </source>
</evidence>
<evidence type="ECO:0000256" key="1">
    <source>
        <dbReference type="ARBA" id="ARBA00004651"/>
    </source>
</evidence>
<keyword evidence="6 14" id="KW-1133">Transmembrane helix</keyword>
<sequence>MAFTGYPGGYPATAPTYTQNIYQTGSPGYPPGYTTAGTPYKVPPTQTNGAPPPYTPTPTQYHTAMYPIRSAYPQQNIYAQGAYYTQPMYAAQPHVIHHTTVVQPNSIPSTALYPAPVPVQAPRNNGMAAMGMVAGTTMAMSAGTLLTTPQHAPIGAHPSPPSYLESTIDWKCSRSSSKSTSLKAVKMPLSTIFTTPSLIPEVFSLDQTESNTTDLLSVTDIADPHNSSHFDRYALPRCTYKEDFKQILLPAVYSLVFVLGLPLNAAVIQKIWRKRPNLSRNNIYTLNLAIADLLYVMSLPLLIYNYGSHDYWPFGEFTCKMVRFQFYSNLHGSILFLTCISVQRYVGICHPMALWHKRGGRKLAWRVCGGVWLVVILLCAPTFHFAATGIQRNRTVCYDLSTPKHSLNYYPYGMALTFLGFMLPFSGIMLCYCRMAHFLCRPVTYQGVAMASREKKDKAVRMIVVVATVFCISFLPFHLTKTMYLLVRTFPDVPCQTKNLFAIIYKSTRPFASMNSFLDPILFYFTQPRYRKSTKRFMLKVTTLREKGTTV</sequence>
<keyword evidence="12" id="KW-0325">Glycoprotein</keyword>
<dbReference type="PROSITE" id="PS50262">
    <property type="entry name" value="G_PROTEIN_RECEP_F1_2"/>
    <property type="match status" value="1"/>
</dbReference>
<dbReference type="PANTHER" id="PTHR24231:SF16">
    <property type="entry name" value="P2Y PURINOCEPTOR 6"/>
    <property type="match status" value="1"/>
</dbReference>
<keyword evidence="7" id="KW-0297">G-protein coupled receptor</keyword>
<evidence type="ECO:0000256" key="3">
    <source>
        <dbReference type="ARBA" id="ARBA00022475"/>
    </source>
</evidence>
<feature type="transmembrane region" description="Helical" evidence="14">
    <location>
        <begin position="324"/>
        <end position="342"/>
    </location>
</feature>
<comment type="similarity">
    <text evidence="2">Belongs to the FAM168 family.</text>
</comment>
<dbReference type="GO" id="GO:0007200">
    <property type="term" value="P:phospholipase C-activating G protein-coupled receptor signaling pathway"/>
    <property type="evidence" value="ECO:0007669"/>
    <property type="project" value="InterPro"/>
</dbReference>
<feature type="transmembrane region" description="Helical" evidence="14">
    <location>
        <begin position="363"/>
        <end position="386"/>
    </location>
</feature>
<accession>A0AAV2J362</accession>
<evidence type="ECO:0000256" key="12">
    <source>
        <dbReference type="ARBA" id="ARBA00023180"/>
    </source>
</evidence>
<feature type="transmembrane region" description="Helical" evidence="14">
    <location>
        <begin position="409"/>
        <end position="432"/>
    </location>
</feature>
<dbReference type="Pfam" id="PF00001">
    <property type="entry name" value="7tm_1"/>
    <property type="match status" value="1"/>
</dbReference>
<dbReference type="InterPro" id="IPR000371">
    <property type="entry name" value="P2Y3_rcpt"/>
</dbReference>
<keyword evidence="17" id="KW-1185">Reference proteome</keyword>
<keyword evidence="10" id="KW-1015">Disulfide bond</keyword>
<dbReference type="Gene3D" id="1.20.1070.10">
    <property type="entry name" value="Rhodopsin 7-helix transmembrane proteins"/>
    <property type="match status" value="1"/>
</dbReference>
<dbReference type="AlphaFoldDB" id="A0AAV2J362"/>
<keyword evidence="4 14" id="KW-0812">Transmembrane</keyword>
<feature type="domain" description="G-protein coupled receptors family 1 profile" evidence="15">
    <location>
        <begin position="263"/>
        <end position="523"/>
    </location>
</feature>
<proteinExistence type="inferred from homology"/>
<dbReference type="GO" id="GO:0001621">
    <property type="term" value="F:G protein-coupled ADP receptor activity"/>
    <property type="evidence" value="ECO:0007669"/>
    <property type="project" value="TreeGrafter"/>
</dbReference>
<feature type="transmembrane region" description="Helical" evidence="14">
    <location>
        <begin position="284"/>
        <end position="304"/>
    </location>
</feature>
<evidence type="ECO:0000256" key="4">
    <source>
        <dbReference type="ARBA" id="ARBA00022692"/>
    </source>
</evidence>
<dbReference type="InterPro" id="IPR017452">
    <property type="entry name" value="GPCR_Rhodpsn_7TM"/>
</dbReference>
<feature type="transmembrane region" description="Helical" evidence="14">
    <location>
        <begin position="459"/>
        <end position="479"/>
    </location>
</feature>
<evidence type="ECO:0000259" key="15">
    <source>
        <dbReference type="PROSITE" id="PS50262"/>
    </source>
</evidence>
<dbReference type="EMBL" id="OZ035832">
    <property type="protein sequence ID" value="CAL1570312.1"/>
    <property type="molecule type" value="Genomic_DNA"/>
</dbReference>
<evidence type="ECO:0000256" key="5">
    <source>
        <dbReference type="ARBA" id="ARBA00022859"/>
    </source>
</evidence>
<comment type="subcellular location">
    <subcellularLocation>
        <location evidence="1">Cell membrane</location>
        <topology evidence="1">Multi-pass membrane protein</topology>
    </subcellularLocation>
</comment>
<evidence type="ECO:0000256" key="14">
    <source>
        <dbReference type="SAM" id="Phobius"/>
    </source>
</evidence>
<gene>
    <name evidence="16" type="ORF">KC01_LOCUS2633</name>
</gene>
<dbReference type="Pfam" id="PF14944">
    <property type="entry name" value="TCRP1"/>
    <property type="match status" value="1"/>
</dbReference>
<evidence type="ECO:0000256" key="8">
    <source>
        <dbReference type="ARBA" id="ARBA00023130"/>
    </source>
</evidence>
<dbReference type="InterPro" id="IPR029247">
    <property type="entry name" value="FAM168A/MANI"/>
</dbReference>
<keyword evidence="13" id="KW-0807">Transducer</keyword>
<dbReference type="GO" id="GO:0045030">
    <property type="term" value="F:G protein-coupled UTP receptor activity"/>
    <property type="evidence" value="ECO:0007669"/>
    <property type="project" value="TreeGrafter"/>
</dbReference>
<dbReference type="GO" id="GO:0002250">
    <property type="term" value="P:adaptive immune response"/>
    <property type="evidence" value="ECO:0007669"/>
    <property type="project" value="UniProtKB-KW"/>
</dbReference>
<dbReference type="PANTHER" id="PTHR24231">
    <property type="entry name" value="PURINOCEPTOR-RELATED G-PROTEIN COUPLED RECEPTOR"/>
    <property type="match status" value="1"/>
</dbReference>
<name>A0AAV2J362_KNICA</name>
<dbReference type="GO" id="GO:0005886">
    <property type="term" value="C:plasma membrane"/>
    <property type="evidence" value="ECO:0007669"/>
    <property type="project" value="UniProtKB-SubCell"/>
</dbReference>
<evidence type="ECO:0000256" key="10">
    <source>
        <dbReference type="ARBA" id="ARBA00023157"/>
    </source>
</evidence>
<dbReference type="SUPFAM" id="SSF81321">
    <property type="entry name" value="Family A G protein-coupled receptor-like"/>
    <property type="match status" value="1"/>
</dbReference>
<keyword evidence="8" id="KW-1064">Adaptive immunity</keyword>
<protein>
    <recommendedName>
        <fullName evidence="15">G-protein coupled receptors family 1 profile domain-containing protein</fullName>
    </recommendedName>
</protein>
<evidence type="ECO:0000256" key="6">
    <source>
        <dbReference type="ARBA" id="ARBA00022989"/>
    </source>
</evidence>
<dbReference type="GO" id="GO:1905835">
    <property type="term" value="P:cellular response to pyrimidine ribonucleotide"/>
    <property type="evidence" value="ECO:0007669"/>
    <property type="project" value="TreeGrafter"/>
</dbReference>
<keyword evidence="11" id="KW-0675">Receptor</keyword>
<dbReference type="FunFam" id="1.20.1070.10:FF:000017">
    <property type="entry name" value="lysophosphatidic acid receptor 4"/>
    <property type="match status" value="1"/>
</dbReference>
<dbReference type="CDD" id="cd15379">
    <property type="entry name" value="7tmA_P2Y6"/>
    <property type="match status" value="1"/>
</dbReference>
<feature type="transmembrane region" description="Helical" evidence="14">
    <location>
        <begin position="247"/>
        <end position="272"/>
    </location>
</feature>
<dbReference type="PRINTS" id="PR01157">
    <property type="entry name" value="P2YPURNOCPTR"/>
</dbReference>